<gene>
    <name evidence="2" type="ORF">MVEN_00956400</name>
</gene>
<keyword evidence="1" id="KW-0732">Signal</keyword>
<reference evidence="2" key="1">
    <citation type="submission" date="2020-05" db="EMBL/GenBank/DDBJ databases">
        <title>Mycena genomes resolve the evolution of fungal bioluminescence.</title>
        <authorList>
            <person name="Tsai I.J."/>
        </authorList>
    </citation>
    <scope>NUCLEOTIDE SEQUENCE</scope>
    <source>
        <strain evidence="2">CCC161011</strain>
    </source>
</reference>
<dbReference type="Gene3D" id="1.20.1170.10">
    <property type="match status" value="1"/>
</dbReference>
<proteinExistence type="predicted"/>
<feature type="chain" id="PRO_5034981305" evidence="1">
    <location>
        <begin position="24"/>
        <end position="431"/>
    </location>
</feature>
<dbReference type="Proteomes" id="UP000620124">
    <property type="component" value="Unassembled WGS sequence"/>
</dbReference>
<evidence type="ECO:0000313" key="2">
    <source>
        <dbReference type="EMBL" id="KAF7356249.1"/>
    </source>
</evidence>
<sequence>MKLSTRKLFLALALTLAATASSGKQRRQSNLPPLTSENAPKVYSAICASSDSAVGQATVSADINTITVTALSIQNQFDAIRATLAVIDNEHLDPHQLAPAWALLGQNWTNLLWSSHTLASNIIVYANELTDVVLPVVANLTGVTVDPGAAVSTLLAYQTESAPLNASSEALALGFQRLHADVTSFYKMYINFAESQSVADNQKIVQLQMDIGSLCDDIMKAQIEIGFLGAAMGITFIVDVAAIILMPQFVEALVAAGAAIISAEAAPFEQAKTRISDDQQAINDDNVQIAELNAQLGLIAAAQTDLQLVNTTAAAVGDQLNAFTVIWNAVNADINKAADYIGMSMNQTNNTVIPLLWWATLNQVPQCIYGALTAGLNNYTIGITNSGLPQPAVSTKLALQMYAMNASDHHMRTMEILSARVPGFAAVRSKE</sequence>
<feature type="signal peptide" evidence="1">
    <location>
        <begin position="1"/>
        <end position="23"/>
    </location>
</feature>
<name>A0A8H6YC27_9AGAR</name>
<dbReference type="OrthoDB" id="3026155at2759"/>
<dbReference type="SUPFAM" id="SSF58100">
    <property type="entry name" value="Bacterial hemolysins"/>
    <property type="match status" value="1"/>
</dbReference>
<dbReference type="AlphaFoldDB" id="A0A8H6YC27"/>
<dbReference type="EMBL" id="JACAZI010000007">
    <property type="protein sequence ID" value="KAF7356249.1"/>
    <property type="molecule type" value="Genomic_DNA"/>
</dbReference>
<accession>A0A8H6YC27</accession>
<keyword evidence="3" id="KW-1185">Reference proteome</keyword>
<comment type="caution">
    <text evidence="2">The sequence shown here is derived from an EMBL/GenBank/DDBJ whole genome shotgun (WGS) entry which is preliminary data.</text>
</comment>
<evidence type="ECO:0000256" key="1">
    <source>
        <dbReference type="SAM" id="SignalP"/>
    </source>
</evidence>
<protein>
    <submittedName>
        <fullName evidence="2">Uncharacterized protein</fullName>
    </submittedName>
</protein>
<evidence type="ECO:0000313" key="3">
    <source>
        <dbReference type="Proteomes" id="UP000620124"/>
    </source>
</evidence>
<organism evidence="2 3">
    <name type="scientific">Mycena venus</name>
    <dbReference type="NCBI Taxonomy" id="2733690"/>
    <lineage>
        <taxon>Eukaryota</taxon>
        <taxon>Fungi</taxon>
        <taxon>Dikarya</taxon>
        <taxon>Basidiomycota</taxon>
        <taxon>Agaricomycotina</taxon>
        <taxon>Agaricomycetes</taxon>
        <taxon>Agaricomycetidae</taxon>
        <taxon>Agaricales</taxon>
        <taxon>Marasmiineae</taxon>
        <taxon>Mycenaceae</taxon>
        <taxon>Mycena</taxon>
    </lineage>
</organism>